<dbReference type="VEuPathDB" id="VectorBase:LLOJ004201"/>
<dbReference type="PANTHER" id="PTHR10150:SF0">
    <property type="entry name" value="DNA REPAIR ENDONUCLEASE XPF"/>
    <property type="match status" value="1"/>
</dbReference>
<evidence type="ECO:0000256" key="3">
    <source>
        <dbReference type="ARBA" id="ARBA00023204"/>
    </source>
</evidence>
<sequence length="549" mass="64000">MNCSDTEEKFYRSKLNSRHVHETATNTKEREKMYLEGGIHFITTRILVVDLLKNRIPIEMITGIFVLRAHTVIESCQEAFALRLYRQRNRDGFVKAFCNSAESFTFGYGHVERVINNLYVNELFVWPRFQQLIQVTLKKYEPVIVEFHIKMTPKMTSIQTYILEIMNYLVKEVKRINPNIDMQEVTVENCVTKKFHKILQLQLDTVWHQLSQQTKMLISELKTLRSLMITTIYHDCISLYATVQRYRKTEYAMNCSGWVLLDAAEQMFETAKRRVFNADDEFDPEWGAKWQSLSDILRVEIPNDIKLNAEQRKNKSAVVLILCQDNKTCYQLSQFLMMGAERLLLNMALKNDVKVVKMSKNYQKIEVTKGIEIKIHGSDAKPSADEGTSSTAQLNDPDELQGEEIEEDPLDAYQDSYIMTMTLDGAAEQDLDVSTQMETGVFSQIPPTEREECVAKPIVCIQTFKSNTNDSLSLETTLRDLDPQYVVMFHCNVTAIRQLEVHEARLRRNEEDRMKVFFLLHAETIEEQSYLTNLRREKQAFEHLIETKR</sequence>
<dbReference type="GO" id="GO:0000724">
    <property type="term" value="P:double-strand break repair via homologous recombination"/>
    <property type="evidence" value="ECO:0007669"/>
    <property type="project" value="TreeGrafter"/>
</dbReference>
<dbReference type="EnsemblMetazoa" id="LLOJ004201-RA">
    <property type="protein sequence ID" value="LLOJ004201-PA"/>
    <property type="gene ID" value="LLOJ004201"/>
</dbReference>
<dbReference type="GO" id="GO:0003697">
    <property type="term" value="F:single-stranded DNA binding"/>
    <property type="evidence" value="ECO:0007669"/>
    <property type="project" value="TreeGrafter"/>
</dbReference>
<evidence type="ECO:0000313" key="6">
    <source>
        <dbReference type="Proteomes" id="UP000092461"/>
    </source>
</evidence>
<dbReference type="VEuPathDB" id="VectorBase:LLONM1_007568"/>
<name>A0A1B0CID9_LUTLO</name>
<evidence type="ECO:0000256" key="1">
    <source>
        <dbReference type="ARBA" id="ARBA00022763"/>
    </source>
</evidence>
<dbReference type="GO" id="GO:0000014">
    <property type="term" value="F:single-stranded DNA endodeoxyribonuclease activity"/>
    <property type="evidence" value="ECO:0007669"/>
    <property type="project" value="TreeGrafter"/>
</dbReference>
<keyword evidence="6" id="KW-1185">Reference proteome</keyword>
<dbReference type="EMBL" id="AJWK01013197">
    <property type="status" value="NOT_ANNOTATED_CDS"/>
    <property type="molecule type" value="Genomic_DNA"/>
</dbReference>
<evidence type="ECO:0000256" key="4">
    <source>
        <dbReference type="SAM" id="MobiDB-lite"/>
    </source>
</evidence>
<keyword evidence="2" id="KW-0378">Hydrolase</keyword>
<accession>A0A1B0CID9</accession>
<dbReference type="PANTHER" id="PTHR10150">
    <property type="entry name" value="DNA REPAIR ENDONUCLEASE XPF"/>
    <property type="match status" value="1"/>
</dbReference>
<dbReference type="Proteomes" id="UP000092461">
    <property type="component" value="Unassembled WGS sequence"/>
</dbReference>
<proteinExistence type="predicted"/>
<protein>
    <submittedName>
        <fullName evidence="5">Uncharacterized protein</fullName>
    </submittedName>
</protein>
<reference evidence="5" key="1">
    <citation type="submission" date="2020-05" db="UniProtKB">
        <authorList>
            <consortium name="EnsemblMetazoa"/>
        </authorList>
    </citation>
    <scope>IDENTIFICATION</scope>
    <source>
        <strain evidence="5">Jacobina</strain>
    </source>
</reference>
<dbReference type="GO" id="GO:0003684">
    <property type="term" value="F:damaged DNA binding"/>
    <property type="evidence" value="ECO:0007669"/>
    <property type="project" value="TreeGrafter"/>
</dbReference>
<feature type="region of interest" description="Disordered" evidence="4">
    <location>
        <begin position="378"/>
        <end position="401"/>
    </location>
</feature>
<dbReference type="GO" id="GO:0000712">
    <property type="term" value="P:resolution of meiotic recombination intermediates"/>
    <property type="evidence" value="ECO:0007669"/>
    <property type="project" value="TreeGrafter"/>
</dbReference>
<evidence type="ECO:0000256" key="2">
    <source>
        <dbReference type="ARBA" id="ARBA00022801"/>
    </source>
</evidence>
<dbReference type="GO" id="GO:0000110">
    <property type="term" value="C:nucleotide-excision repair factor 1 complex"/>
    <property type="evidence" value="ECO:0007669"/>
    <property type="project" value="TreeGrafter"/>
</dbReference>
<organism evidence="5 6">
    <name type="scientific">Lutzomyia longipalpis</name>
    <name type="common">Sand fly</name>
    <dbReference type="NCBI Taxonomy" id="7200"/>
    <lineage>
        <taxon>Eukaryota</taxon>
        <taxon>Metazoa</taxon>
        <taxon>Ecdysozoa</taxon>
        <taxon>Arthropoda</taxon>
        <taxon>Hexapoda</taxon>
        <taxon>Insecta</taxon>
        <taxon>Pterygota</taxon>
        <taxon>Neoptera</taxon>
        <taxon>Endopterygota</taxon>
        <taxon>Diptera</taxon>
        <taxon>Nematocera</taxon>
        <taxon>Psychodoidea</taxon>
        <taxon>Psychodidae</taxon>
        <taxon>Lutzomyia</taxon>
        <taxon>Lutzomyia</taxon>
    </lineage>
</organism>
<dbReference type="AlphaFoldDB" id="A0A1B0CID9"/>
<keyword evidence="3" id="KW-0234">DNA repair</keyword>
<evidence type="ECO:0000313" key="5">
    <source>
        <dbReference type="EnsemblMetazoa" id="LLOJ004201-PA"/>
    </source>
</evidence>
<dbReference type="GO" id="GO:1901255">
    <property type="term" value="P:nucleotide-excision repair involved in interstrand cross-link repair"/>
    <property type="evidence" value="ECO:0007669"/>
    <property type="project" value="TreeGrafter"/>
</dbReference>
<keyword evidence="1" id="KW-0227">DNA damage</keyword>